<evidence type="ECO:0000313" key="2">
    <source>
        <dbReference type="Proteomes" id="UP000663874"/>
    </source>
</evidence>
<accession>A0A820GGL8</accession>
<sequence length="19" mass="2056">MFADAATTVGYLLRAQAEK</sequence>
<gene>
    <name evidence="1" type="ORF">FNK824_LOCUS39844</name>
</gene>
<name>A0A820GGL8_9BILA</name>
<dbReference type="Proteomes" id="UP000663874">
    <property type="component" value="Unassembled WGS sequence"/>
</dbReference>
<reference evidence="1" key="1">
    <citation type="submission" date="2021-02" db="EMBL/GenBank/DDBJ databases">
        <authorList>
            <person name="Nowell W R."/>
        </authorList>
    </citation>
    <scope>NUCLEOTIDE SEQUENCE</scope>
</reference>
<dbReference type="AlphaFoldDB" id="A0A820GGL8"/>
<feature type="non-terminal residue" evidence="1">
    <location>
        <position position="19"/>
    </location>
</feature>
<proteinExistence type="predicted"/>
<evidence type="ECO:0000313" key="1">
    <source>
        <dbReference type="EMBL" id="CAF4279667.1"/>
    </source>
</evidence>
<dbReference type="EMBL" id="CAJOBE010028005">
    <property type="protein sequence ID" value="CAF4279667.1"/>
    <property type="molecule type" value="Genomic_DNA"/>
</dbReference>
<organism evidence="1 2">
    <name type="scientific">Rotaria sordida</name>
    <dbReference type="NCBI Taxonomy" id="392033"/>
    <lineage>
        <taxon>Eukaryota</taxon>
        <taxon>Metazoa</taxon>
        <taxon>Spiralia</taxon>
        <taxon>Gnathifera</taxon>
        <taxon>Rotifera</taxon>
        <taxon>Eurotatoria</taxon>
        <taxon>Bdelloidea</taxon>
        <taxon>Philodinida</taxon>
        <taxon>Philodinidae</taxon>
        <taxon>Rotaria</taxon>
    </lineage>
</organism>
<comment type="caution">
    <text evidence="1">The sequence shown here is derived from an EMBL/GenBank/DDBJ whole genome shotgun (WGS) entry which is preliminary data.</text>
</comment>
<protein>
    <submittedName>
        <fullName evidence="1">Uncharacterized protein</fullName>
    </submittedName>
</protein>